<name>A0AC61TPA3_9CAUD</name>
<proteinExistence type="predicted"/>
<evidence type="ECO:0000313" key="1">
    <source>
        <dbReference type="EMBL" id="UGO52134.1"/>
    </source>
</evidence>
<keyword evidence="2" id="KW-1185">Reference proteome</keyword>
<reference evidence="1" key="1">
    <citation type="submission" date="2021-10" db="EMBL/GenBank/DDBJ databases">
        <authorList>
            <person name="Gordon B."/>
            <person name="Gurecki A."/>
            <person name="Flor S."/>
            <person name="Thompson D.W."/>
            <person name="Grose J.H."/>
        </authorList>
    </citation>
    <scope>NUCLEOTIDE SEQUENCE</scope>
</reference>
<organism evidence="1 2">
    <name type="scientific">Citrobacter phage vB_CfrD_Brooksby</name>
    <dbReference type="NCBI Taxonomy" id="2902661"/>
    <lineage>
        <taxon>Viruses</taxon>
        <taxon>Duplodnaviria</taxon>
        <taxon>Heunggongvirae</taxon>
        <taxon>Uroviricota</taxon>
        <taxon>Caudoviricetes</taxon>
        <taxon>Drexlerviridae</taxon>
        <taxon>Tempevirinae</taxon>
        <taxon>Tlsvirus</taxon>
        <taxon>Tlsvirus brooksby</taxon>
    </lineage>
</organism>
<dbReference type="Proteomes" id="UP000827450">
    <property type="component" value="Segment"/>
</dbReference>
<accession>A0AC61TPA3</accession>
<gene>
    <name evidence="1" type="ORF">BROOKSBY_75</name>
</gene>
<evidence type="ECO:0000313" key="2">
    <source>
        <dbReference type="Proteomes" id="UP000827450"/>
    </source>
</evidence>
<protein>
    <submittedName>
        <fullName evidence="1">Uncharacterized protein</fullName>
    </submittedName>
</protein>
<sequence>MAKIIILNAPPGAGKDTIGKMISFYSPGEQCRIISFKEPMFDIALAILGKENYQRFMLAYDDREQKERPQTFLMGMSPREFMIWISEDVIKPKFGKDYFGVRFNQKVKECDDPVVCTDGGFPDEIIALINAGNEVKLCRLHRDGFTFAGDSRNYIRINPYYQKNGYSEHDYLLTNEKPMITVSEIIRDHLNSTNC</sequence>
<dbReference type="EMBL" id="OL539443">
    <property type="protein sequence ID" value="UGO52134.1"/>
    <property type="molecule type" value="Genomic_DNA"/>
</dbReference>